<dbReference type="AlphaFoldDB" id="A0ABC9BC62"/>
<name>A0ABC9BC62_9POAL</name>
<dbReference type="Proteomes" id="UP001497457">
    <property type="component" value="Chromosome 24b"/>
</dbReference>
<reference evidence="3" key="1">
    <citation type="submission" date="2024-06" db="EMBL/GenBank/DDBJ databases">
        <authorList>
            <person name="Ryan C."/>
        </authorList>
    </citation>
    <scope>NUCLEOTIDE SEQUENCE [LARGE SCALE GENOMIC DNA]</scope>
</reference>
<dbReference type="PANTHER" id="PTHR33377">
    <property type="entry name" value="OS10G0134700 PROTEIN-RELATED"/>
    <property type="match status" value="1"/>
</dbReference>
<reference evidence="2 3" key="2">
    <citation type="submission" date="2024-10" db="EMBL/GenBank/DDBJ databases">
        <authorList>
            <person name="Ryan C."/>
        </authorList>
    </citation>
    <scope>NUCLEOTIDE SEQUENCE [LARGE SCALE GENOMIC DNA]</scope>
</reference>
<sequence length="474" mass="55544">MALFFKAIMGELGFLVGKYSKTTTPTTEDKRIHNLERLLLRVRVIIEEAERRLITNKAMVHQLNLLRKEMYVGYFIMDNLRCQGIEDKGHDVSHSFSLSKFNPSKRLFFSNVDIDREKNLQQVIRNLNNLIQNVNEFIVFLKNYPPMYRQPYSMHFVGMCMFGRQMEMDRIMDFLMQKEHSGTEGVHVLPIIGPAFVGKSTLVAYVCNDARVRNCFSQIMVINGDDINNQNLVDLKEGVTIMHQNNALGGNDRVLVVIEFSRDVDELSWKNLYSSSSVYLGRGSRMIITSRSNKVMEFGTTQALVLNFLPLEAYWYFFKILTFGSTYSNDHPRLESMAMEIARELNGSFMCANVTSSFLRNNFNYQFWLVYLAQLKENIKRSISSFGEHPFDLMHKNKPMTWHFSDDEFVVYDKYRTCHTKEKSPRITLEDVVSRRVKYEEEFEVLQWKSQIQPYSSYIFSCLIQRAHDTRKEH</sequence>
<evidence type="ECO:0000313" key="2">
    <source>
        <dbReference type="EMBL" id="CAL4995302.1"/>
    </source>
</evidence>
<keyword evidence="3" id="KW-1185">Reference proteome</keyword>
<dbReference type="Gene3D" id="3.40.50.300">
    <property type="entry name" value="P-loop containing nucleotide triphosphate hydrolases"/>
    <property type="match status" value="1"/>
</dbReference>
<accession>A0ABC9BC62</accession>
<dbReference type="EMBL" id="OZ075134">
    <property type="protein sequence ID" value="CAL4995302.1"/>
    <property type="molecule type" value="Genomic_DNA"/>
</dbReference>
<dbReference type="PANTHER" id="PTHR33377:SF50">
    <property type="entry name" value="NB-ARC DOMAIN-CONTAINING PROTEIN"/>
    <property type="match status" value="1"/>
</dbReference>
<dbReference type="SUPFAM" id="SSF52540">
    <property type="entry name" value="P-loop containing nucleoside triphosphate hydrolases"/>
    <property type="match status" value="1"/>
</dbReference>
<proteinExistence type="predicted"/>
<dbReference type="InterPro" id="IPR002182">
    <property type="entry name" value="NB-ARC"/>
</dbReference>
<evidence type="ECO:0000313" key="3">
    <source>
        <dbReference type="Proteomes" id="UP001497457"/>
    </source>
</evidence>
<organism evidence="2 3">
    <name type="scientific">Urochloa decumbens</name>
    <dbReference type="NCBI Taxonomy" id="240449"/>
    <lineage>
        <taxon>Eukaryota</taxon>
        <taxon>Viridiplantae</taxon>
        <taxon>Streptophyta</taxon>
        <taxon>Embryophyta</taxon>
        <taxon>Tracheophyta</taxon>
        <taxon>Spermatophyta</taxon>
        <taxon>Magnoliopsida</taxon>
        <taxon>Liliopsida</taxon>
        <taxon>Poales</taxon>
        <taxon>Poaceae</taxon>
        <taxon>PACMAD clade</taxon>
        <taxon>Panicoideae</taxon>
        <taxon>Panicodae</taxon>
        <taxon>Paniceae</taxon>
        <taxon>Melinidinae</taxon>
        <taxon>Urochloa</taxon>
    </lineage>
</organism>
<feature type="domain" description="NB-ARC" evidence="1">
    <location>
        <begin position="165"/>
        <end position="321"/>
    </location>
</feature>
<evidence type="ECO:0000259" key="1">
    <source>
        <dbReference type="Pfam" id="PF00931"/>
    </source>
</evidence>
<dbReference type="Pfam" id="PF00931">
    <property type="entry name" value="NB-ARC"/>
    <property type="match status" value="1"/>
</dbReference>
<gene>
    <name evidence="2" type="ORF">URODEC1_LOCUS62279</name>
</gene>
<dbReference type="InterPro" id="IPR027417">
    <property type="entry name" value="P-loop_NTPase"/>
</dbReference>
<protein>
    <recommendedName>
        <fullName evidence="1">NB-ARC domain-containing protein</fullName>
    </recommendedName>
</protein>